<name>A0A7W3QSG7_ACTNM</name>
<organism evidence="2 3">
    <name type="scientific">Actinomadura namibiensis</name>
    <dbReference type="NCBI Taxonomy" id="182080"/>
    <lineage>
        <taxon>Bacteria</taxon>
        <taxon>Bacillati</taxon>
        <taxon>Actinomycetota</taxon>
        <taxon>Actinomycetes</taxon>
        <taxon>Streptosporangiales</taxon>
        <taxon>Thermomonosporaceae</taxon>
        <taxon>Actinomadura</taxon>
    </lineage>
</organism>
<proteinExistence type="predicted"/>
<dbReference type="Proteomes" id="UP000572680">
    <property type="component" value="Unassembled WGS sequence"/>
</dbReference>
<evidence type="ECO:0000313" key="3">
    <source>
        <dbReference type="Proteomes" id="UP000572680"/>
    </source>
</evidence>
<dbReference type="AlphaFoldDB" id="A0A7W3QSG7"/>
<evidence type="ECO:0000256" key="1">
    <source>
        <dbReference type="SAM" id="Phobius"/>
    </source>
</evidence>
<dbReference type="RefSeq" id="WP_182849497.1">
    <property type="nucleotide sequence ID" value="NZ_BAAALP010000091.1"/>
</dbReference>
<protein>
    <submittedName>
        <fullName evidence="2">Uncharacterized protein</fullName>
    </submittedName>
</protein>
<comment type="caution">
    <text evidence="2">The sequence shown here is derived from an EMBL/GenBank/DDBJ whole genome shotgun (WGS) entry which is preliminary data.</text>
</comment>
<keyword evidence="1" id="KW-0812">Transmembrane</keyword>
<sequence length="79" mass="8640">MARRPLHTMTKIRWLVLTVGTLALALTVALADSVTALFVAGYAWTLGAATLLIAEWIIARTRNHPQVRMANARAGSLER</sequence>
<accession>A0A7W3QSG7</accession>
<feature type="transmembrane region" description="Helical" evidence="1">
    <location>
        <begin position="41"/>
        <end position="59"/>
    </location>
</feature>
<dbReference type="EMBL" id="JACJIA010000029">
    <property type="protein sequence ID" value="MBA8957701.1"/>
    <property type="molecule type" value="Genomic_DNA"/>
</dbReference>
<reference evidence="2 3" key="1">
    <citation type="submission" date="2020-08" db="EMBL/GenBank/DDBJ databases">
        <title>Genomic Encyclopedia of Type Strains, Phase IV (KMG-IV): sequencing the most valuable type-strain genomes for metagenomic binning, comparative biology and taxonomic classification.</title>
        <authorList>
            <person name="Goeker M."/>
        </authorList>
    </citation>
    <scope>NUCLEOTIDE SEQUENCE [LARGE SCALE GENOMIC DNA]</scope>
    <source>
        <strain evidence="2 3">DSM 44197</strain>
    </source>
</reference>
<gene>
    <name evidence="2" type="ORF">HNR61_009400</name>
</gene>
<keyword evidence="1" id="KW-0472">Membrane</keyword>
<keyword evidence="3" id="KW-1185">Reference proteome</keyword>
<keyword evidence="1" id="KW-1133">Transmembrane helix</keyword>
<evidence type="ECO:0000313" key="2">
    <source>
        <dbReference type="EMBL" id="MBA8957701.1"/>
    </source>
</evidence>